<reference evidence="3 4" key="1">
    <citation type="submission" date="2024-01" db="EMBL/GenBank/DDBJ databases">
        <title>Description of Olsenella sp. nov., isolated from pig feces.</title>
        <authorList>
            <person name="Chang Y.-H."/>
        </authorList>
    </citation>
    <scope>NUCLEOTIDE SEQUENCE [LARGE SCALE GENOMIC DNA]</scope>
    <source>
        <strain evidence="3 4">YH-ols2223</strain>
    </source>
</reference>
<evidence type="ECO:0000313" key="4">
    <source>
        <dbReference type="Proteomes" id="UP001332931"/>
    </source>
</evidence>
<sequence>MASARNGRHEAWSMTSDEQWRQILPSVTKANRRSVRVVSVAFSLMMLICILISNFSSKMSNALPLYVVSLGCSIAMYAIASKVDDGDERAVSVLTYVTISGLLLYSTILGTLFNSDQMAASFPAFVLASPLLFMDRRRRLVTCIGIHTLFFVCMALAFDSPRFVVDDVTNSCLFSAVSVGINSYLLNVKLKHEYAQARLSELSWIDLLTGVRNRNSYERALAGLGSSCKLSLTCVFADLNGLHELNEESGHSVGDERLKCVAAMLSSAFGGDDTYRIGGDEFVSFCRDLDAAAVTAKVAAVRAETEAAHCHVSLGVSTAKAPGIDVDELVKLAERQMYEDKRRYYERTGFDRRGRRS</sequence>
<comment type="caution">
    <text evidence="3">The sequence shown here is derived from an EMBL/GenBank/DDBJ whole genome shotgun (WGS) entry which is preliminary data.</text>
</comment>
<evidence type="ECO:0000313" key="3">
    <source>
        <dbReference type="EMBL" id="MEE6147872.1"/>
    </source>
</evidence>
<organism evidence="3 4">
    <name type="scientific">Olsenella absiana</name>
    <dbReference type="NCBI Taxonomy" id="3115222"/>
    <lineage>
        <taxon>Bacteria</taxon>
        <taxon>Bacillati</taxon>
        <taxon>Actinomycetota</taxon>
        <taxon>Coriobacteriia</taxon>
        <taxon>Coriobacteriales</taxon>
        <taxon>Atopobiaceae</taxon>
        <taxon>Olsenella</taxon>
    </lineage>
</organism>
<dbReference type="PANTHER" id="PTHR45138:SF9">
    <property type="entry name" value="DIGUANYLATE CYCLASE DGCM-RELATED"/>
    <property type="match status" value="1"/>
</dbReference>
<feature type="transmembrane region" description="Helical" evidence="1">
    <location>
        <begin position="140"/>
        <end position="158"/>
    </location>
</feature>
<dbReference type="InterPro" id="IPR029787">
    <property type="entry name" value="Nucleotide_cyclase"/>
</dbReference>
<dbReference type="InterPro" id="IPR000160">
    <property type="entry name" value="GGDEF_dom"/>
</dbReference>
<keyword evidence="4" id="KW-1185">Reference proteome</keyword>
<dbReference type="EMBL" id="JAZGJQ010000009">
    <property type="protein sequence ID" value="MEE6147872.1"/>
    <property type="molecule type" value="Genomic_DNA"/>
</dbReference>
<accession>A0ABU7RB91</accession>
<dbReference type="InterPro" id="IPR043128">
    <property type="entry name" value="Rev_trsase/Diguanyl_cyclase"/>
</dbReference>
<dbReference type="InterPro" id="IPR050469">
    <property type="entry name" value="Diguanylate_Cyclase"/>
</dbReference>
<dbReference type="Proteomes" id="UP001332931">
    <property type="component" value="Unassembled WGS sequence"/>
</dbReference>
<name>A0ABU7RB91_9ACTN</name>
<dbReference type="SUPFAM" id="SSF55073">
    <property type="entry name" value="Nucleotide cyclase"/>
    <property type="match status" value="1"/>
</dbReference>
<gene>
    <name evidence="3" type="ORF">VXJ25_07755</name>
</gene>
<dbReference type="SMART" id="SM00267">
    <property type="entry name" value="GGDEF"/>
    <property type="match status" value="1"/>
</dbReference>
<proteinExistence type="predicted"/>
<feature type="domain" description="GGDEF" evidence="2">
    <location>
        <begin position="230"/>
        <end position="357"/>
    </location>
</feature>
<dbReference type="NCBIfam" id="TIGR00254">
    <property type="entry name" value="GGDEF"/>
    <property type="match status" value="1"/>
</dbReference>
<dbReference type="CDD" id="cd01949">
    <property type="entry name" value="GGDEF"/>
    <property type="match status" value="1"/>
</dbReference>
<feature type="transmembrane region" description="Helical" evidence="1">
    <location>
        <begin position="37"/>
        <end position="57"/>
    </location>
</feature>
<feature type="transmembrane region" description="Helical" evidence="1">
    <location>
        <begin position="118"/>
        <end position="133"/>
    </location>
</feature>
<dbReference type="Gene3D" id="3.30.70.270">
    <property type="match status" value="1"/>
</dbReference>
<feature type="transmembrane region" description="Helical" evidence="1">
    <location>
        <begin position="63"/>
        <end position="81"/>
    </location>
</feature>
<feature type="transmembrane region" description="Helical" evidence="1">
    <location>
        <begin position="93"/>
        <end position="112"/>
    </location>
</feature>
<evidence type="ECO:0000259" key="2">
    <source>
        <dbReference type="PROSITE" id="PS50887"/>
    </source>
</evidence>
<dbReference type="PROSITE" id="PS50887">
    <property type="entry name" value="GGDEF"/>
    <property type="match status" value="1"/>
</dbReference>
<keyword evidence="1" id="KW-0812">Transmembrane</keyword>
<protein>
    <submittedName>
        <fullName evidence="3">GGDEF domain-containing protein</fullName>
    </submittedName>
</protein>
<dbReference type="Pfam" id="PF00990">
    <property type="entry name" value="GGDEF"/>
    <property type="match status" value="1"/>
</dbReference>
<keyword evidence="1" id="KW-1133">Transmembrane helix</keyword>
<evidence type="ECO:0000256" key="1">
    <source>
        <dbReference type="SAM" id="Phobius"/>
    </source>
</evidence>
<keyword evidence="1" id="KW-0472">Membrane</keyword>
<dbReference type="RefSeq" id="WP_330958639.1">
    <property type="nucleotide sequence ID" value="NZ_JAZGJQ010000009.1"/>
</dbReference>
<dbReference type="PANTHER" id="PTHR45138">
    <property type="entry name" value="REGULATORY COMPONENTS OF SENSORY TRANSDUCTION SYSTEM"/>
    <property type="match status" value="1"/>
</dbReference>